<dbReference type="EMBL" id="JANEYF010002942">
    <property type="protein sequence ID" value="KAJ8940855.1"/>
    <property type="molecule type" value="Genomic_DNA"/>
</dbReference>
<comment type="caution">
    <text evidence="3">The sequence shown here is derived from an EMBL/GenBank/DDBJ whole genome shotgun (WGS) entry which is preliminary data.</text>
</comment>
<dbReference type="PANTHER" id="PTHR37984:SF9">
    <property type="entry name" value="INTEGRASE CATALYTIC DOMAIN-CONTAINING PROTEIN"/>
    <property type="match status" value="1"/>
</dbReference>
<evidence type="ECO:0000259" key="2">
    <source>
        <dbReference type="PROSITE" id="PS50175"/>
    </source>
</evidence>
<feature type="compositionally biased region" description="Polar residues" evidence="1">
    <location>
        <begin position="580"/>
        <end position="593"/>
    </location>
</feature>
<dbReference type="PROSITE" id="PS50175">
    <property type="entry name" value="ASP_PROT_RETROV"/>
    <property type="match status" value="1"/>
</dbReference>
<name>A0AAV8XQU3_9CUCU</name>
<gene>
    <name evidence="3" type="ORF">NQ314_010558</name>
</gene>
<dbReference type="GO" id="GO:0004190">
    <property type="term" value="F:aspartic-type endopeptidase activity"/>
    <property type="evidence" value="ECO:0007669"/>
    <property type="project" value="InterPro"/>
</dbReference>
<dbReference type="Proteomes" id="UP001162156">
    <property type="component" value="Unassembled WGS sequence"/>
</dbReference>
<feature type="region of interest" description="Disordered" evidence="1">
    <location>
        <begin position="580"/>
        <end position="599"/>
    </location>
</feature>
<dbReference type="PANTHER" id="PTHR37984">
    <property type="entry name" value="PROTEIN CBG26694"/>
    <property type="match status" value="1"/>
</dbReference>
<keyword evidence="4" id="KW-1185">Reference proteome</keyword>
<dbReference type="GO" id="GO:0006508">
    <property type="term" value="P:proteolysis"/>
    <property type="evidence" value="ECO:0007669"/>
    <property type="project" value="InterPro"/>
</dbReference>
<evidence type="ECO:0000313" key="3">
    <source>
        <dbReference type="EMBL" id="KAJ8940855.1"/>
    </source>
</evidence>
<dbReference type="InterPro" id="IPR001995">
    <property type="entry name" value="Peptidase_A2_cat"/>
</dbReference>
<protein>
    <recommendedName>
        <fullName evidence="2">Peptidase A2 domain-containing protein</fullName>
    </recommendedName>
</protein>
<dbReference type="InterPro" id="IPR001969">
    <property type="entry name" value="Aspartic_peptidase_AS"/>
</dbReference>
<reference evidence="3" key="1">
    <citation type="journal article" date="2023" name="Insect Mol. Biol.">
        <title>Genome sequencing provides insights into the evolution of gene families encoding plant cell wall-degrading enzymes in longhorned beetles.</title>
        <authorList>
            <person name="Shin N.R."/>
            <person name="Okamura Y."/>
            <person name="Kirsch R."/>
            <person name="Pauchet Y."/>
        </authorList>
    </citation>
    <scope>NUCLEOTIDE SEQUENCE</scope>
    <source>
        <strain evidence="3">RBIC_L_NR</strain>
    </source>
</reference>
<sequence>MPGPSDSGEGHSMNVNVATPDKFNFLVPENWPQWRKRFERYMAVSGLNSKFETEKIDILLYIMGEESEQVIVQLPRTPTTYQEALTAFDVYFIPRRNVIFERYKFNSRTQKPGESVDSFITSLHTLSEFCEYGNLREELIRDRIVVGMSDLKTSERLQLQATLTLTEAVLAARQAELQSQQSAVLRQETSSSRGCQEVRAMTKFSRKNIGDKYFVGSVNTPTEENAQWLCDLQLEGFKKPVSFLIDSGADITCLPEKMLPVNLIGQLTACNDLISGPDGKSLCVVDDLTPRLQRFRIRLMRYNYEVMYTPGKDLVIADALSRNPLQNCSGSQELQEESEAYISLIVKNMPIKDDFLNKIVNEQSNDPILNIKETFCKDEVATRAWQRVAVDLFKCKNTWTTPLENGFSPAELLMARKLKSSLPLLPSKLSKIVDPSTSVMTEESRKDKQRHNYNKRHSTKNLSDLSVGDNVWVTDIRAYGQVIEKLEEPRSYLIQTDNGTYRRNRWFLVNAPYKTHSQSIRQVPQTFSQAAISDEGHLNNKMVLGNSPSNIEINHYSESENVKLPKDSLKNDNLVETNSKTISNNVSTSTSGRQDNRPSRKIVKPAWMSDFIVEM</sequence>
<organism evidence="3 4">
    <name type="scientific">Rhamnusium bicolor</name>
    <dbReference type="NCBI Taxonomy" id="1586634"/>
    <lineage>
        <taxon>Eukaryota</taxon>
        <taxon>Metazoa</taxon>
        <taxon>Ecdysozoa</taxon>
        <taxon>Arthropoda</taxon>
        <taxon>Hexapoda</taxon>
        <taxon>Insecta</taxon>
        <taxon>Pterygota</taxon>
        <taxon>Neoptera</taxon>
        <taxon>Endopterygota</taxon>
        <taxon>Coleoptera</taxon>
        <taxon>Polyphaga</taxon>
        <taxon>Cucujiformia</taxon>
        <taxon>Chrysomeloidea</taxon>
        <taxon>Cerambycidae</taxon>
        <taxon>Lepturinae</taxon>
        <taxon>Rhagiini</taxon>
        <taxon>Rhamnusium</taxon>
    </lineage>
</organism>
<proteinExistence type="predicted"/>
<dbReference type="InterPro" id="IPR050951">
    <property type="entry name" value="Retrovirus_Pol_polyprotein"/>
</dbReference>
<evidence type="ECO:0000256" key="1">
    <source>
        <dbReference type="SAM" id="MobiDB-lite"/>
    </source>
</evidence>
<dbReference type="AlphaFoldDB" id="A0AAV8XQU3"/>
<feature type="domain" description="Peptidase A2" evidence="2">
    <location>
        <begin position="241"/>
        <end position="279"/>
    </location>
</feature>
<evidence type="ECO:0000313" key="4">
    <source>
        <dbReference type="Proteomes" id="UP001162156"/>
    </source>
</evidence>
<dbReference type="PROSITE" id="PS00141">
    <property type="entry name" value="ASP_PROTEASE"/>
    <property type="match status" value="1"/>
</dbReference>
<accession>A0AAV8XQU3</accession>